<dbReference type="InterPro" id="IPR055173">
    <property type="entry name" value="NrdR-like_N"/>
</dbReference>
<dbReference type="Pfam" id="PF22811">
    <property type="entry name" value="Zn_ribbon_NrdR"/>
    <property type="match status" value="1"/>
</dbReference>
<proteinExistence type="predicted"/>
<gene>
    <name evidence="2" type="ORF">UFOVP416_42</name>
</gene>
<evidence type="ECO:0000259" key="1">
    <source>
        <dbReference type="Pfam" id="PF22811"/>
    </source>
</evidence>
<sequence length="52" mass="6187">MKCPVCGTWTLVKETRQRAENAKYRRYECANEHRFTTLEKVEKVIVAKKTKN</sequence>
<organism evidence="2">
    <name type="scientific">uncultured Caudovirales phage</name>
    <dbReference type="NCBI Taxonomy" id="2100421"/>
    <lineage>
        <taxon>Viruses</taxon>
        <taxon>Duplodnaviria</taxon>
        <taxon>Heunggongvirae</taxon>
        <taxon>Uroviricota</taxon>
        <taxon>Caudoviricetes</taxon>
        <taxon>Peduoviridae</taxon>
        <taxon>Maltschvirus</taxon>
        <taxon>Maltschvirus maltsch</taxon>
    </lineage>
</organism>
<name>A0A6J5M978_9CAUD</name>
<accession>A0A6J5M978</accession>
<protein>
    <submittedName>
        <fullName evidence="2">Zinc finger, Ogr/Delta-type</fullName>
    </submittedName>
</protein>
<reference evidence="2" key="1">
    <citation type="submission" date="2020-04" db="EMBL/GenBank/DDBJ databases">
        <authorList>
            <person name="Chiriac C."/>
            <person name="Salcher M."/>
            <person name="Ghai R."/>
            <person name="Kavagutti S V."/>
        </authorList>
    </citation>
    <scope>NUCLEOTIDE SEQUENCE</scope>
</reference>
<dbReference type="EMBL" id="LR796392">
    <property type="protein sequence ID" value="CAB4141586.1"/>
    <property type="molecule type" value="Genomic_DNA"/>
</dbReference>
<feature type="domain" description="Transcriptional repressor NrdR-like N-terminal" evidence="1">
    <location>
        <begin position="1"/>
        <end position="39"/>
    </location>
</feature>
<evidence type="ECO:0000313" key="2">
    <source>
        <dbReference type="EMBL" id="CAB4141586.1"/>
    </source>
</evidence>